<reference evidence="2" key="1">
    <citation type="journal article" date="2021" name="PeerJ">
        <title>Extensive microbial diversity within the chicken gut microbiome revealed by metagenomics and culture.</title>
        <authorList>
            <person name="Gilroy R."/>
            <person name="Ravi A."/>
            <person name="Getino M."/>
            <person name="Pursley I."/>
            <person name="Horton D.L."/>
            <person name="Alikhan N.F."/>
            <person name="Baker D."/>
            <person name="Gharbi K."/>
            <person name="Hall N."/>
            <person name="Watson M."/>
            <person name="Adriaenssens E.M."/>
            <person name="Foster-Nyarko E."/>
            <person name="Jarju S."/>
            <person name="Secka A."/>
            <person name="Antonio M."/>
            <person name="Oren A."/>
            <person name="Chaudhuri R.R."/>
            <person name="La Ragione R."/>
            <person name="Hildebrand F."/>
            <person name="Pallen M.J."/>
        </authorList>
    </citation>
    <scope>NUCLEOTIDE SEQUENCE</scope>
    <source>
        <strain evidence="2">4100</strain>
    </source>
</reference>
<organism evidence="2 3">
    <name type="scientific">Candidatus Amulumruptor caecigallinarius</name>
    <dbReference type="NCBI Taxonomy" id="2109911"/>
    <lineage>
        <taxon>Bacteria</taxon>
        <taxon>Pseudomonadati</taxon>
        <taxon>Bacteroidota</taxon>
        <taxon>Bacteroidia</taxon>
        <taxon>Bacteroidales</taxon>
        <taxon>Muribaculaceae</taxon>
        <taxon>Candidatus Amulumruptor</taxon>
    </lineage>
</organism>
<evidence type="ECO:0000256" key="1">
    <source>
        <dbReference type="SAM" id="Phobius"/>
    </source>
</evidence>
<keyword evidence="1" id="KW-0812">Transmembrane</keyword>
<evidence type="ECO:0000313" key="3">
    <source>
        <dbReference type="Proteomes" id="UP000711407"/>
    </source>
</evidence>
<comment type="caution">
    <text evidence="2">The sequence shown here is derived from an EMBL/GenBank/DDBJ whole genome shotgun (WGS) entry which is preliminary data.</text>
</comment>
<dbReference type="AlphaFoldDB" id="A0A921JH98"/>
<dbReference type="EMBL" id="DYXT01000006">
    <property type="protein sequence ID" value="HJE38261.1"/>
    <property type="molecule type" value="Genomic_DNA"/>
</dbReference>
<keyword evidence="1" id="KW-1133">Transmembrane helix</keyword>
<evidence type="ECO:0000313" key="2">
    <source>
        <dbReference type="EMBL" id="HJE38261.1"/>
    </source>
</evidence>
<gene>
    <name evidence="2" type="ORF">K8V47_00635</name>
</gene>
<feature type="transmembrane region" description="Helical" evidence="1">
    <location>
        <begin position="12"/>
        <end position="36"/>
    </location>
</feature>
<name>A0A921JH98_9BACT</name>
<reference evidence="2" key="2">
    <citation type="submission" date="2021-09" db="EMBL/GenBank/DDBJ databases">
        <authorList>
            <person name="Gilroy R."/>
        </authorList>
    </citation>
    <scope>NUCLEOTIDE SEQUENCE</scope>
    <source>
        <strain evidence="2">4100</strain>
    </source>
</reference>
<accession>A0A921JH98</accession>
<sequence length="88" mass="10061">MLIQNLEQKTRLALFTVVAACTVCIVVCCCCFAYAARIVSEERKKIYVLDGNIPFLAQRADLEANYIMEAQAHVQLFHHYLYISFPSE</sequence>
<proteinExistence type="predicted"/>
<keyword evidence="1" id="KW-0472">Membrane</keyword>
<protein>
    <recommendedName>
        <fullName evidence="4">Conjugative transposon protein TraK</fullName>
    </recommendedName>
</protein>
<evidence type="ECO:0008006" key="4">
    <source>
        <dbReference type="Google" id="ProtNLM"/>
    </source>
</evidence>
<dbReference type="Proteomes" id="UP000711407">
    <property type="component" value="Unassembled WGS sequence"/>
</dbReference>